<dbReference type="GO" id="GO:0005886">
    <property type="term" value="C:plasma membrane"/>
    <property type="evidence" value="ECO:0007669"/>
    <property type="project" value="UniProtKB-SubCell"/>
</dbReference>
<dbReference type="PANTHER" id="PTHR40074">
    <property type="entry name" value="O-ACETYLTRANSFERASE WECH"/>
    <property type="match status" value="1"/>
</dbReference>
<keyword evidence="9" id="KW-0012">Acyltransferase</keyword>
<evidence type="ECO:0000256" key="6">
    <source>
        <dbReference type="ARBA" id="ARBA00023136"/>
    </source>
</evidence>
<dbReference type="RefSeq" id="WP_308727651.1">
    <property type="nucleotide sequence ID" value="NZ_JAJEQF010000003.1"/>
</dbReference>
<feature type="transmembrane region" description="Helical" evidence="7">
    <location>
        <begin position="158"/>
        <end position="178"/>
    </location>
</feature>
<evidence type="ECO:0000256" key="5">
    <source>
        <dbReference type="ARBA" id="ARBA00022989"/>
    </source>
</evidence>
<evidence type="ECO:0000256" key="7">
    <source>
        <dbReference type="SAM" id="Phobius"/>
    </source>
</evidence>
<accession>A0AAE3DMR2</accession>
<evidence type="ECO:0000256" key="4">
    <source>
        <dbReference type="ARBA" id="ARBA00022692"/>
    </source>
</evidence>
<keyword evidence="9" id="KW-0808">Transferase</keyword>
<evidence type="ECO:0000256" key="1">
    <source>
        <dbReference type="ARBA" id="ARBA00004651"/>
    </source>
</evidence>
<feature type="transmembrane region" description="Helical" evidence="7">
    <location>
        <begin position="12"/>
        <end position="28"/>
    </location>
</feature>
<comment type="caution">
    <text evidence="9">The sequence shown here is derived from an EMBL/GenBank/DDBJ whole genome shotgun (WGS) entry which is preliminary data.</text>
</comment>
<sequence>MGKPGRQANFELLRIIAMFMVVILHWNTNSGLLLDVGSPVTGAGVWSLVTESVCIVAVNVYVLISGYFLSSCTFSFRRVAQVLVQTLFYTVLIPPVLALVGVLSWSEVLNPYHIWNSIFPVQSGHYWFVSAYVVLCLLSPFFNAGLETLSQKRMQQLLAALLLFFCIGKSFSPLQFALDRFGYDLGWFAVLYLTGGYLKKYGMPRLDSFPKNIALYAGCTLGTFLLELLLLPLAGRLTGLTYYASVPFHYNALFAYLAAVGLFGAFAVLKVKEGRLADMVRFWSPAVFGVYLIHQQTDIAQRWFAWVNALTGRLGDFWNIVPGETGVTAGRMLLVLLVQSVTVFVVCIGIERLRLCVFDRIGKSCGRFAAK</sequence>
<gene>
    <name evidence="9" type="ORF">LKD45_02415</name>
</gene>
<evidence type="ECO:0000313" key="10">
    <source>
        <dbReference type="Proteomes" id="UP001199355"/>
    </source>
</evidence>
<dbReference type="GO" id="GO:0016413">
    <property type="term" value="F:O-acetyltransferase activity"/>
    <property type="evidence" value="ECO:0007669"/>
    <property type="project" value="TreeGrafter"/>
</dbReference>
<organism evidence="9 10">
    <name type="scientific">Gallintestinimicrobium propionicum</name>
    <dbReference type="NCBI Taxonomy" id="2981770"/>
    <lineage>
        <taxon>Bacteria</taxon>
        <taxon>Bacillati</taxon>
        <taxon>Bacillota</taxon>
        <taxon>Clostridia</taxon>
        <taxon>Lachnospirales</taxon>
        <taxon>Lachnospiraceae</taxon>
        <taxon>Gallintestinimicrobium</taxon>
    </lineage>
</organism>
<comment type="similarity">
    <text evidence="2">Belongs to the acyltransferase 3 family.</text>
</comment>
<keyword evidence="5 7" id="KW-1133">Transmembrane helix</keyword>
<feature type="domain" description="Acyltransferase 3" evidence="8">
    <location>
        <begin position="9"/>
        <end position="339"/>
    </location>
</feature>
<proteinExistence type="inferred from homology"/>
<keyword evidence="6 7" id="KW-0472">Membrane</keyword>
<dbReference type="Proteomes" id="UP001199355">
    <property type="component" value="Unassembled WGS sequence"/>
</dbReference>
<keyword evidence="4 7" id="KW-0812">Transmembrane</keyword>
<feature type="transmembrane region" description="Helical" evidence="7">
    <location>
        <begin position="247"/>
        <end position="269"/>
    </location>
</feature>
<dbReference type="InterPro" id="IPR002656">
    <property type="entry name" value="Acyl_transf_3_dom"/>
</dbReference>
<protein>
    <submittedName>
        <fullName evidence="9">Acyltransferase</fullName>
    </submittedName>
</protein>
<dbReference type="AlphaFoldDB" id="A0AAE3DMR2"/>
<dbReference type="EMBL" id="JAJEQF010000003">
    <property type="protein sequence ID" value="MCC2166563.1"/>
    <property type="molecule type" value="Genomic_DNA"/>
</dbReference>
<feature type="transmembrane region" description="Helical" evidence="7">
    <location>
        <begin position="82"/>
        <end position="105"/>
    </location>
</feature>
<comment type="subcellular location">
    <subcellularLocation>
        <location evidence="1">Cell membrane</location>
        <topology evidence="1">Multi-pass membrane protein</topology>
    </subcellularLocation>
</comment>
<dbReference type="PANTHER" id="PTHR40074:SF2">
    <property type="entry name" value="O-ACETYLTRANSFERASE WECH"/>
    <property type="match status" value="1"/>
</dbReference>
<evidence type="ECO:0000313" key="9">
    <source>
        <dbReference type="EMBL" id="MCC2166563.1"/>
    </source>
</evidence>
<evidence type="ECO:0000256" key="3">
    <source>
        <dbReference type="ARBA" id="ARBA00022475"/>
    </source>
</evidence>
<keyword evidence="3" id="KW-1003">Cell membrane</keyword>
<feature type="transmembrane region" description="Helical" evidence="7">
    <location>
        <begin position="332"/>
        <end position="350"/>
    </location>
</feature>
<keyword evidence="10" id="KW-1185">Reference proteome</keyword>
<reference evidence="9 10" key="1">
    <citation type="submission" date="2021-10" db="EMBL/GenBank/DDBJ databases">
        <title>Anaerobic single-cell dispensing facilitates the cultivation of human gut bacteria.</title>
        <authorList>
            <person name="Afrizal A."/>
        </authorList>
    </citation>
    <scope>NUCLEOTIDE SEQUENCE [LARGE SCALE GENOMIC DNA]</scope>
    <source>
        <strain evidence="9 10">CLA-AA-H244</strain>
    </source>
</reference>
<dbReference type="Pfam" id="PF01757">
    <property type="entry name" value="Acyl_transf_3"/>
    <property type="match status" value="1"/>
</dbReference>
<name>A0AAE3DMR2_9FIRM</name>
<evidence type="ECO:0000256" key="2">
    <source>
        <dbReference type="ARBA" id="ARBA00007400"/>
    </source>
</evidence>
<evidence type="ECO:0000259" key="8">
    <source>
        <dbReference type="Pfam" id="PF01757"/>
    </source>
</evidence>
<feature type="transmembrane region" description="Helical" evidence="7">
    <location>
        <begin position="213"/>
        <end position="235"/>
    </location>
</feature>
<feature type="transmembrane region" description="Helical" evidence="7">
    <location>
        <begin position="125"/>
        <end position="146"/>
    </location>
</feature>
<dbReference type="GO" id="GO:0009246">
    <property type="term" value="P:enterobacterial common antigen biosynthetic process"/>
    <property type="evidence" value="ECO:0007669"/>
    <property type="project" value="TreeGrafter"/>
</dbReference>
<feature type="transmembrane region" description="Helical" evidence="7">
    <location>
        <begin position="48"/>
        <end position="70"/>
    </location>
</feature>